<evidence type="ECO:0000313" key="5">
    <source>
        <dbReference type="Proteomes" id="UP000245680"/>
    </source>
</evidence>
<keyword evidence="2" id="KW-0378">Hydrolase</keyword>
<dbReference type="InterPro" id="IPR006680">
    <property type="entry name" value="Amidohydro-rel"/>
</dbReference>
<organism evidence="4 5">
    <name type="scientific">Meridianimarinicoccus roseus</name>
    <dbReference type="NCBI Taxonomy" id="2072018"/>
    <lineage>
        <taxon>Bacteria</taxon>
        <taxon>Pseudomonadati</taxon>
        <taxon>Pseudomonadota</taxon>
        <taxon>Alphaproteobacteria</taxon>
        <taxon>Rhodobacterales</taxon>
        <taxon>Paracoccaceae</taxon>
        <taxon>Meridianimarinicoccus</taxon>
    </lineage>
</organism>
<dbReference type="SUPFAM" id="SSF51556">
    <property type="entry name" value="Metallo-dependent hydrolases"/>
    <property type="match status" value="1"/>
</dbReference>
<dbReference type="PANTHER" id="PTHR11113">
    <property type="entry name" value="N-ACETYLGLUCOSAMINE-6-PHOSPHATE DEACETYLASE"/>
    <property type="match status" value="1"/>
</dbReference>
<dbReference type="EMBL" id="QGKU01000029">
    <property type="protein sequence ID" value="PWR03267.1"/>
    <property type="molecule type" value="Genomic_DNA"/>
</dbReference>
<dbReference type="Gene3D" id="3.20.20.140">
    <property type="entry name" value="Metal-dependent hydrolases"/>
    <property type="match status" value="1"/>
</dbReference>
<feature type="domain" description="Amidohydrolase-related" evidence="3">
    <location>
        <begin position="236"/>
        <end position="362"/>
    </location>
</feature>
<dbReference type="Proteomes" id="UP000245680">
    <property type="component" value="Unassembled WGS sequence"/>
</dbReference>
<dbReference type="Gene3D" id="2.30.40.10">
    <property type="entry name" value="Urease, subunit C, domain 1"/>
    <property type="match status" value="1"/>
</dbReference>
<evidence type="ECO:0000256" key="2">
    <source>
        <dbReference type="ARBA" id="ARBA00022801"/>
    </source>
</evidence>
<accession>A0A2V2LJE2</accession>
<evidence type="ECO:0000313" key="4">
    <source>
        <dbReference type="EMBL" id="PWR03267.1"/>
    </source>
</evidence>
<keyword evidence="5" id="KW-1185">Reference proteome</keyword>
<gene>
    <name evidence="4" type="ORF">DKT77_07315</name>
</gene>
<dbReference type="SUPFAM" id="SSF51338">
    <property type="entry name" value="Composite domain of metallo-dependent hydrolases"/>
    <property type="match status" value="1"/>
</dbReference>
<protein>
    <submittedName>
        <fullName evidence="4">Alkylphosphonate utilization protein</fullName>
    </submittedName>
</protein>
<comment type="caution">
    <text evidence="4">The sequence shown here is derived from an EMBL/GenBank/DDBJ whole genome shotgun (WGS) entry which is preliminary data.</text>
</comment>
<dbReference type="GO" id="GO:0006046">
    <property type="term" value="P:N-acetylglucosamine catabolic process"/>
    <property type="evidence" value="ECO:0007669"/>
    <property type="project" value="TreeGrafter"/>
</dbReference>
<comment type="similarity">
    <text evidence="1">Belongs to the metallo-dependent hydrolases superfamily. NagA family.</text>
</comment>
<dbReference type="InterPro" id="IPR032466">
    <property type="entry name" value="Metal_Hydrolase"/>
</dbReference>
<dbReference type="GO" id="GO:0008448">
    <property type="term" value="F:N-acetylglucosamine-6-phosphate deacetylase activity"/>
    <property type="evidence" value="ECO:0007669"/>
    <property type="project" value="TreeGrafter"/>
</dbReference>
<dbReference type="AlphaFoldDB" id="A0A2V2LJE2"/>
<proteinExistence type="inferred from homology"/>
<dbReference type="RefSeq" id="WP_109811059.1">
    <property type="nucleotide sequence ID" value="NZ_QGKU01000029.1"/>
</dbReference>
<reference evidence="4 5" key="1">
    <citation type="submission" date="2018-05" db="EMBL/GenBank/DDBJ databases">
        <title>Rhodobacteraceae gen. nov., sp. nov. isolated from sea water.</title>
        <authorList>
            <person name="Ren Y."/>
        </authorList>
    </citation>
    <scope>NUCLEOTIDE SEQUENCE [LARGE SCALE GENOMIC DNA]</scope>
    <source>
        <strain evidence="4 5">TG-679</strain>
    </source>
</reference>
<sequence>MPAYLPPLRLTGALCLRDGQLQQRSIALAQGRFTTGPYPAIDLPGYYVLPGMVDLHSAGFRQNLDSTGNGLPRIDREAAAHGVTTRSLAVPWSWEREGVAPEAAIDFARRLSAHRTEALTDLHLQIACEALMTDTQDALLDLVKGNCVRQVIFSNRALQIRDLRASDPEAFQRWAWANGGTADSLSAALDAVLPNAPSVPRGLCRLAEVFDAAGILYGSDGDATAEVREHHSMIGARLCLNPGTARVAAAARAVGDPVLACADDVLHPAAGRPGPRVAALVQAGLCDALVSGHHGASLVPAVFRLVEQGVLPLERAWRLVSELPARIARLPDRGVIAPGKRADVTIVNAKSRLVEATIAGGRLSYLAGEAAQRFLRLDTLHGLAAE</sequence>
<dbReference type="PANTHER" id="PTHR11113:SF14">
    <property type="entry name" value="N-ACETYLGLUCOSAMINE-6-PHOSPHATE DEACETYLASE"/>
    <property type="match status" value="1"/>
</dbReference>
<dbReference type="OrthoDB" id="9785413at2"/>
<dbReference type="Pfam" id="PF01979">
    <property type="entry name" value="Amidohydro_1"/>
    <property type="match status" value="1"/>
</dbReference>
<evidence type="ECO:0000256" key="1">
    <source>
        <dbReference type="ARBA" id="ARBA00010716"/>
    </source>
</evidence>
<dbReference type="InterPro" id="IPR011059">
    <property type="entry name" value="Metal-dep_hydrolase_composite"/>
</dbReference>
<name>A0A2V2LJE2_9RHOB</name>
<evidence type="ECO:0000259" key="3">
    <source>
        <dbReference type="Pfam" id="PF01979"/>
    </source>
</evidence>